<dbReference type="InterPro" id="IPR052710">
    <property type="entry name" value="CAAX_protease"/>
</dbReference>
<comment type="similarity">
    <text evidence="1">Belongs to the UPF0177 family.</text>
</comment>
<keyword evidence="2" id="KW-0812">Transmembrane</keyword>
<name>A0ABY5BQG7_9LACO</name>
<keyword evidence="2" id="KW-0472">Membrane</keyword>
<feature type="transmembrane region" description="Helical" evidence="2">
    <location>
        <begin position="106"/>
        <end position="126"/>
    </location>
</feature>
<keyword evidence="5" id="KW-1185">Reference proteome</keyword>
<dbReference type="EMBL" id="CP097116">
    <property type="protein sequence ID" value="USS85714.1"/>
    <property type="molecule type" value="Genomic_DNA"/>
</dbReference>
<evidence type="ECO:0000256" key="2">
    <source>
        <dbReference type="SAM" id="Phobius"/>
    </source>
</evidence>
<dbReference type="InterPro" id="IPR003675">
    <property type="entry name" value="Rce1/LyrA-like_dom"/>
</dbReference>
<feature type="transmembrane region" description="Helical" evidence="2">
    <location>
        <begin position="39"/>
        <end position="59"/>
    </location>
</feature>
<feature type="domain" description="CAAX prenyl protease 2/Lysostaphin resistance protein A-like" evidence="3">
    <location>
        <begin position="118"/>
        <end position="205"/>
    </location>
</feature>
<feature type="transmembrane region" description="Helical" evidence="2">
    <location>
        <begin position="196"/>
        <end position="211"/>
    </location>
</feature>
<keyword evidence="2" id="KW-1133">Transmembrane helix</keyword>
<dbReference type="Pfam" id="PF02517">
    <property type="entry name" value="Rce1-like"/>
    <property type="match status" value="1"/>
</dbReference>
<dbReference type="RefSeq" id="WP_252750609.1">
    <property type="nucleotide sequence ID" value="NZ_CP097116.1"/>
</dbReference>
<evidence type="ECO:0000259" key="3">
    <source>
        <dbReference type="Pfam" id="PF02517"/>
    </source>
</evidence>
<sequence>MKKIFVVFLFPILVALIQIPTLGELLWSNESTIHFNYWGHFFISVGSFLILGSLLLLIYKWLGGFPINWFKWNWKLISTAGLAAVVSQLIQFLISVVAGIPTNDPATITALHSGISSITVLTLLVLSPILEEILFQGILQQGLLGNLRPFLSIGITALLFAIIHGYSFGIETLELIFSGLAYALAFWYTNDLKSPILAHGLSNLIVMVLLIV</sequence>
<organism evidence="4 5">
    <name type="scientific">Fructilactobacillus myrtifloralis</name>
    <dbReference type="NCBI Taxonomy" id="2940301"/>
    <lineage>
        <taxon>Bacteria</taxon>
        <taxon>Bacillati</taxon>
        <taxon>Bacillota</taxon>
        <taxon>Bacilli</taxon>
        <taxon>Lactobacillales</taxon>
        <taxon>Lactobacillaceae</taxon>
        <taxon>Fructilactobacillus</taxon>
    </lineage>
</organism>
<evidence type="ECO:0000313" key="5">
    <source>
        <dbReference type="Proteomes" id="UP001056707"/>
    </source>
</evidence>
<dbReference type="PANTHER" id="PTHR36435:SF1">
    <property type="entry name" value="CAAX AMINO TERMINAL PROTEASE FAMILY PROTEIN"/>
    <property type="match status" value="1"/>
</dbReference>
<keyword evidence="4" id="KW-0482">Metalloprotease</keyword>
<dbReference type="Proteomes" id="UP001056707">
    <property type="component" value="Chromosome"/>
</dbReference>
<dbReference type="GO" id="GO:0008237">
    <property type="term" value="F:metallopeptidase activity"/>
    <property type="evidence" value="ECO:0007669"/>
    <property type="project" value="UniProtKB-KW"/>
</dbReference>
<keyword evidence="4" id="KW-0378">Hydrolase</keyword>
<gene>
    <name evidence="4" type="ORF">M3M35_03520</name>
</gene>
<accession>A0ABY5BQG7</accession>
<feature type="transmembrane region" description="Helical" evidence="2">
    <location>
        <begin position="80"/>
        <end position="100"/>
    </location>
</feature>
<feature type="transmembrane region" description="Helical" evidence="2">
    <location>
        <begin position="172"/>
        <end position="189"/>
    </location>
</feature>
<keyword evidence="4" id="KW-0645">Protease</keyword>
<evidence type="ECO:0000256" key="1">
    <source>
        <dbReference type="ARBA" id="ARBA00009067"/>
    </source>
</evidence>
<protein>
    <submittedName>
        <fullName evidence="4">CPBP family intramembrane metalloprotease</fullName>
    </submittedName>
</protein>
<proteinExistence type="inferred from homology"/>
<feature type="transmembrane region" description="Helical" evidence="2">
    <location>
        <begin position="147"/>
        <end position="166"/>
    </location>
</feature>
<dbReference type="PANTHER" id="PTHR36435">
    <property type="entry name" value="SLR1288 PROTEIN"/>
    <property type="match status" value="1"/>
</dbReference>
<evidence type="ECO:0000313" key="4">
    <source>
        <dbReference type="EMBL" id="USS85714.1"/>
    </source>
</evidence>
<reference evidence="4" key="1">
    <citation type="submission" date="2022-05" db="EMBL/GenBank/DDBJ databases">
        <authorList>
            <person name="Oliphant S.A."/>
            <person name="Watson-Haigh N.S."/>
            <person name="Sumby K.M."/>
            <person name="Gardner J.M."/>
            <person name="Jiranek V."/>
        </authorList>
    </citation>
    <scope>NUCLEOTIDE SEQUENCE</scope>
    <source>
        <strain evidence="4">KI16_H9</strain>
    </source>
</reference>